<name>D0GNY2_9FUSO</name>
<dbReference type="PANTHER" id="PTHR39184:SF1">
    <property type="entry name" value="PBSX PHAGE TERMINASE LARGE SUBUNIT"/>
    <property type="match status" value="1"/>
</dbReference>
<dbReference type="RefSeq" id="WP_006808174.1">
    <property type="nucleotide sequence ID" value="NZ_ADAD01000177.1"/>
</dbReference>
<dbReference type="Gene3D" id="3.40.50.300">
    <property type="entry name" value="P-loop containing nucleotide triphosphate hydrolases"/>
    <property type="match status" value="1"/>
</dbReference>
<comment type="caution">
    <text evidence="3">The sequence shown here is derived from an EMBL/GenBank/DDBJ whole genome shotgun (WGS) entry which is preliminary data.</text>
</comment>
<proteinExistence type="predicted"/>
<dbReference type="InterPro" id="IPR052380">
    <property type="entry name" value="Viral_DNA_packaging_terminase"/>
</dbReference>
<organism evidence="3 4">
    <name type="scientific">Pseudoleptotrichia goodfellowii F0264</name>
    <dbReference type="NCBI Taxonomy" id="596323"/>
    <lineage>
        <taxon>Bacteria</taxon>
        <taxon>Fusobacteriati</taxon>
        <taxon>Fusobacteriota</taxon>
        <taxon>Fusobacteriia</taxon>
        <taxon>Fusobacteriales</taxon>
        <taxon>Leptotrichiaceae</taxon>
        <taxon>Pseudoleptotrichia</taxon>
    </lineage>
</organism>
<dbReference type="AlphaFoldDB" id="D0GNY2"/>
<dbReference type="Gene3D" id="3.30.420.280">
    <property type="match status" value="1"/>
</dbReference>
<evidence type="ECO:0000313" key="3">
    <source>
        <dbReference type="EMBL" id="EEY34196.1"/>
    </source>
</evidence>
<evidence type="ECO:0000259" key="1">
    <source>
        <dbReference type="Pfam" id="PF04466"/>
    </source>
</evidence>
<evidence type="ECO:0000313" key="4">
    <source>
        <dbReference type="Proteomes" id="UP000004226"/>
    </source>
</evidence>
<dbReference type="Pfam" id="PF17288">
    <property type="entry name" value="Terminase_3C"/>
    <property type="match status" value="1"/>
</dbReference>
<protein>
    <submittedName>
        <fullName evidence="3">Phage terminase, large subunit, PBSX family</fullName>
    </submittedName>
</protein>
<keyword evidence="4" id="KW-1185">Reference proteome</keyword>
<evidence type="ECO:0000259" key="2">
    <source>
        <dbReference type="Pfam" id="PF17288"/>
    </source>
</evidence>
<dbReference type="InterPro" id="IPR035413">
    <property type="entry name" value="Terminase_L_C"/>
</dbReference>
<dbReference type="NCBIfam" id="TIGR01547">
    <property type="entry name" value="phage_term_2"/>
    <property type="match status" value="1"/>
</dbReference>
<dbReference type="EMBL" id="ADAD01000177">
    <property type="protein sequence ID" value="EEY34196.1"/>
    <property type="molecule type" value="Genomic_DNA"/>
</dbReference>
<dbReference type="eggNOG" id="COG1783">
    <property type="taxonomic scope" value="Bacteria"/>
</dbReference>
<sequence>MKVELDISEHFQKFIDEETSDIYFLIGSYGSGKSYNIATKLIVNSFREKRKVLGIRKVYRDVRDSVFTDLVDVISELELEGYFKIITGRLEIVNKITGSKFIFRGLDEVGRLKSIKGITDIWIEEANQCDRNDFKQLRYRLRTPNIKMHMYISTNPAEPDSASNWTYWFLTDYMNVTEETLYDVKEFIKSIEDKETGYIQRIYVNHSTYKENKFLPESAVAELNMETDPYLISIAKEGKFGYHGEFVYYNIESENNQYVDEQIKRIGIEWHIAGMDFGFSISYTAVVRAAIDYENNILYVYDEFYNKGLTNAQILQEDFLYDVAEEGIVIYADYAEPKTIQEFKANGVLMAKADKMTGNTLGRIGKIQSFNKVIIAKRCENTYRELKNLKYKKDENGVVVVGDKKKMFNFDPHTKDALDYALSRYRQRDLKNRYKEKI</sequence>
<feature type="domain" description="Phage terminase large subunit N-terminal" evidence="1">
    <location>
        <begin position="22"/>
        <end position="224"/>
    </location>
</feature>
<gene>
    <name evidence="3" type="ORF">HMPREF0554_0835</name>
</gene>
<dbReference type="PANTHER" id="PTHR39184">
    <property type="match status" value="1"/>
</dbReference>
<dbReference type="InterPro" id="IPR027417">
    <property type="entry name" value="P-loop_NTPase"/>
</dbReference>
<dbReference type="InterPro" id="IPR035412">
    <property type="entry name" value="Terminase_L_N"/>
</dbReference>
<feature type="domain" description="Phage terminase large subunit C-terminal" evidence="2">
    <location>
        <begin position="276"/>
        <end position="423"/>
    </location>
</feature>
<dbReference type="Pfam" id="PF04466">
    <property type="entry name" value="Terminase_3"/>
    <property type="match status" value="1"/>
</dbReference>
<reference evidence="3 4" key="1">
    <citation type="submission" date="2009-10" db="EMBL/GenBank/DDBJ databases">
        <authorList>
            <person name="Harkins D.M."/>
            <person name="Madupu R."/>
            <person name="Durkin A.S."/>
            <person name="Torralba M."/>
            <person name="Methe B."/>
            <person name="Sutton G.G."/>
            <person name="Strausberg R.L."/>
            <person name="Nelson K.E."/>
        </authorList>
    </citation>
    <scope>NUCLEOTIDE SEQUENCE [LARGE SCALE GENOMIC DNA]</scope>
    <source>
        <strain evidence="3 4">F0264</strain>
    </source>
</reference>
<dbReference type="Proteomes" id="UP000004226">
    <property type="component" value="Unassembled WGS sequence"/>
</dbReference>
<dbReference type="InterPro" id="IPR006437">
    <property type="entry name" value="Phage_terminase_lsu"/>
</dbReference>
<accession>D0GNY2</accession>